<protein>
    <submittedName>
        <fullName evidence="1">FMN-binding negative transcriptional regulator</fullName>
    </submittedName>
</protein>
<dbReference type="PANTHER" id="PTHR35802">
    <property type="entry name" value="PROTEASE SYNTHASE AND SPORULATION PROTEIN PAI 2"/>
    <property type="match status" value="1"/>
</dbReference>
<dbReference type="InterPro" id="IPR007396">
    <property type="entry name" value="TR_PAI2-type"/>
</dbReference>
<accession>A0ABV9KHA1</accession>
<comment type="caution">
    <text evidence="1">The sequence shown here is derived from an EMBL/GenBank/DDBJ whole genome shotgun (WGS) entry which is preliminary data.</text>
</comment>
<keyword evidence="2" id="KW-1185">Reference proteome</keyword>
<dbReference type="Pfam" id="PF04299">
    <property type="entry name" value="FMN_bind_2"/>
    <property type="match status" value="1"/>
</dbReference>
<reference evidence="2" key="1">
    <citation type="journal article" date="2019" name="Int. J. Syst. Evol. Microbiol.">
        <title>The Global Catalogue of Microorganisms (GCM) 10K type strain sequencing project: providing services to taxonomists for standard genome sequencing and annotation.</title>
        <authorList>
            <consortium name="The Broad Institute Genomics Platform"/>
            <consortium name="The Broad Institute Genome Sequencing Center for Infectious Disease"/>
            <person name="Wu L."/>
            <person name="Ma J."/>
        </authorList>
    </citation>
    <scope>NUCLEOTIDE SEQUENCE [LARGE SCALE GENOMIC DNA]</scope>
    <source>
        <strain evidence="2">CGMCC 4.7283</strain>
    </source>
</reference>
<dbReference type="SUPFAM" id="SSF50475">
    <property type="entry name" value="FMN-binding split barrel"/>
    <property type="match status" value="1"/>
</dbReference>
<organism evidence="1 2">
    <name type="scientific">Seohaeicola nanhaiensis</name>
    <dbReference type="NCBI Taxonomy" id="1387282"/>
    <lineage>
        <taxon>Bacteria</taxon>
        <taxon>Pseudomonadati</taxon>
        <taxon>Pseudomonadota</taxon>
        <taxon>Alphaproteobacteria</taxon>
        <taxon>Rhodobacterales</taxon>
        <taxon>Roseobacteraceae</taxon>
        <taxon>Seohaeicola</taxon>
    </lineage>
</organism>
<dbReference type="Gene3D" id="2.30.110.10">
    <property type="entry name" value="Electron Transport, Fmn-binding Protein, Chain A"/>
    <property type="match status" value="1"/>
</dbReference>
<dbReference type="Proteomes" id="UP001595973">
    <property type="component" value="Unassembled WGS sequence"/>
</dbReference>
<evidence type="ECO:0000313" key="1">
    <source>
        <dbReference type="EMBL" id="MFC4669328.1"/>
    </source>
</evidence>
<dbReference type="InterPro" id="IPR012349">
    <property type="entry name" value="Split_barrel_FMN-bd"/>
</dbReference>
<dbReference type="RefSeq" id="WP_380717744.1">
    <property type="nucleotide sequence ID" value="NZ_JBHSGI010000009.1"/>
</dbReference>
<name>A0ABV9KHA1_9RHOB</name>
<dbReference type="PIRSF" id="PIRSF010372">
    <property type="entry name" value="PaiB"/>
    <property type="match status" value="1"/>
</dbReference>
<dbReference type="PANTHER" id="PTHR35802:SF1">
    <property type="entry name" value="PROTEASE SYNTHASE AND SPORULATION PROTEIN PAI 2"/>
    <property type="match status" value="1"/>
</dbReference>
<evidence type="ECO:0000313" key="2">
    <source>
        <dbReference type="Proteomes" id="UP001595973"/>
    </source>
</evidence>
<proteinExistence type="predicted"/>
<sequence>MHPNPIYHTADAAKNLAFARSRAFGSLSVATEDGPLVSHIPFLLSDDGTTAEFHLVRSNPIARALHRPLRAILAVNGPDSYISPDWYGMENQVPTWNYVAVHLKGDVTLQPQETMRDLLDRQSADYEQRLLPKTPWKVGKVDPDALDMLLRMILPCRLAITAVDGTWKFSQNKPEAARLGAAEGAEAGGFGAEVALLAAMMRGA</sequence>
<dbReference type="EMBL" id="JBHSGI010000009">
    <property type="protein sequence ID" value="MFC4669328.1"/>
    <property type="molecule type" value="Genomic_DNA"/>
</dbReference>
<gene>
    <name evidence="1" type="ORF">ACFO5X_12255</name>
</gene>